<reference evidence="3" key="1">
    <citation type="submission" date="2016-10" db="EMBL/GenBank/DDBJ databases">
        <authorList>
            <person name="Varghese N."/>
            <person name="Submissions S."/>
        </authorList>
    </citation>
    <scope>NUCLEOTIDE SEQUENCE [LARGE SCALE GENOMIC DNA]</scope>
    <source>
        <strain evidence="3">CGMCC 1.3431</strain>
    </source>
</reference>
<evidence type="ECO:0000256" key="1">
    <source>
        <dbReference type="SAM" id="SignalP"/>
    </source>
</evidence>
<dbReference type="RefSeq" id="WP_090644264.1">
    <property type="nucleotide sequence ID" value="NZ_CBCRYE010000001.1"/>
</dbReference>
<name>A0A1G4Q7T7_9CAUL</name>
<organism evidence="2 3">
    <name type="scientific">Asticcacaulis taihuensis</name>
    <dbReference type="NCBI Taxonomy" id="260084"/>
    <lineage>
        <taxon>Bacteria</taxon>
        <taxon>Pseudomonadati</taxon>
        <taxon>Pseudomonadota</taxon>
        <taxon>Alphaproteobacteria</taxon>
        <taxon>Caulobacterales</taxon>
        <taxon>Caulobacteraceae</taxon>
        <taxon>Asticcacaulis</taxon>
    </lineage>
</organism>
<accession>A0A1G4Q7T7</accession>
<feature type="chain" id="PRO_5011579545" evidence="1">
    <location>
        <begin position="24"/>
        <end position="427"/>
    </location>
</feature>
<keyword evidence="3" id="KW-1185">Reference proteome</keyword>
<sequence>MKLALTKGFGTSLIALSFAITLAGTLAGCATDAPPPAPPPPPPAPAGPPVALASEISDAAAVYKDYIEKVSVMRGQYADGAAIQAQLASAESFEPNQLAHGAVAYAAIVAMQEPAFRSIMRTYAANDTTRADIRAKLIADPAYAAVIPGADAAARRVILALSSDGQSVYKAGAGVKQAAYDIQHEKWSKEFVADRDGRLALAKANSVTLASVQSDDSARLLAAALSGQGLVTSADTGQSTGQSTVQVGLPVQATQATPINGGNPAMIPDAGTAPVPAEASATSAATSVFDRPDLFNQPYTQAVNRALTIAALALLGEGGETNLPTLTSLLDDGDGQRCLQMSKLNLYQCLAVAKPHYEDVFCVGQHVLMDTGQCLGKMSSNALSFAPVTRVGFKADGTSAYADPKPYLKPAPVKKAAKKKVATKKKK</sequence>
<feature type="signal peptide" evidence="1">
    <location>
        <begin position="1"/>
        <end position="23"/>
    </location>
</feature>
<dbReference type="Proteomes" id="UP000199150">
    <property type="component" value="Unassembled WGS sequence"/>
</dbReference>
<protein>
    <submittedName>
        <fullName evidence="2">Uncharacterized protein</fullName>
    </submittedName>
</protein>
<dbReference type="EMBL" id="FMTS01000001">
    <property type="protein sequence ID" value="SCW40199.1"/>
    <property type="molecule type" value="Genomic_DNA"/>
</dbReference>
<dbReference type="PROSITE" id="PS51257">
    <property type="entry name" value="PROKAR_LIPOPROTEIN"/>
    <property type="match status" value="1"/>
</dbReference>
<evidence type="ECO:0000313" key="3">
    <source>
        <dbReference type="Proteomes" id="UP000199150"/>
    </source>
</evidence>
<gene>
    <name evidence="2" type="ORF">SAMN02927928_0957</name>
</gene>
<proteinExistence type="predicted"/>
<dbReference type="OrthoDB" id="7626611at2"/>
<dbReference type="AlphaFoldDB" id="A0A1G4Q7T7"/>
<evidence type="ECO:0000313" key="2">
    <source>
        <dbReference type="EMBL" id="SCW40199.1"/>
    </source>
</evidence>
<keyword evidence="1" id="KW-0732">Signal</keyword>
<dbReference type="STRING" id="260084.SAMN02927928_0957"/>